<evidence type="ECO:0000256" key="1">
    <source>
        <dbReference type="ARBA" id="ARBA00004141"/>
    </source>
</evidence>
<comment type="subunit">
    <text evidence="8">NDH-1 is composed of 14 different subunits. Subunits NuoA, H, J, K, L, M, N constitute the membrane sector of the complex.</text>
</comment>
<dbReference type="AlphaFoldDB" id="A0A2H5XGF1"/>
<gene>
    <name evidence="8" type="primary">nuoK</name>
    <name evidence="9" type="ORF">HRbin17_02776</name>
</gene>
<organism evidence="9 10">
    <name type="scientific">Candidatus Fervidibacter japonicus</name>
    <dbReference type="NCBI Taxonomy" id="2035412"/>
    <lineage>
        <taxon>Bacteria</taxon>
        <taxon>Candidatus Fervidibacterota</taxon>
        <taxon>Candidatus Fervidibacter</taxon>
    </lineage>
</organism>
<dbReference type="NCBIfam" id="NF004320">
    <property type="entry name" value="PRK05715.1-2"/>
    <property type="match status" value="1"/>
</dbReference>
<keyword evidence="8" id="KW-0520">NAD</keyword>
<keyword evidence="5 8" id="KW-0874">Quinone</keyword>
<dbReference type="EC" id="7.1.1.-" evidence="8"/>
<keyword evidence="6 8" id="KW-1133">Transmembrane helix</keyword>
<dbReference type="PANTHER" id="PTHR11434:SF16">
    <property type="entry name" value="NADH-UBIQUINONE OXIDOREDUCTASE CHAIN 4L"/>
    <property type="match status" value="1"/>
</dbReference>
<evidence type="ECO:0000313" key="9">
    <source>
        <dbReference type="EMBL" id="GBD00238.1"/>
    </source>
</evidence>
<dbReference type="NCBIfam" id="NF004321">
    <property type="entry name" value="PRK05715.1-3"/>
    <property type="match status" value="1"/>
</dbReference>
<evidence type="ECO:0000256" key="5">
    <source>
        <dbReference type="ARBA" id="ARBA00022719"/>
    </source>
</evidence>
<dbReference type="EMBL" id="BEHT01000063">
    <property type="protein sequence ID" value="GBD00238.1"/>
    <property type="molecule type" value="Genomic_DNA"/>
</dbReference>
<reference evidence="10" key="1">
    <citation type="submission" date="2017-09" db="EMBL/GenBank/DDBJ databases">
        <title>Metaegenomics of thermophilic ammonia-oxidizing enrichment culture.</title>
        <authorList>
            <person name="Kato S."/>
            <person name="Suzuki K."/>
        </authorList>
    </citation>
    <scope>NUCLEOTIDE SEQUENCE [LARGE SCALE GENOMIC DNA]</scope>
</reference>
<evidence type="ECO:0000256" key="2">
    <source>
        <dbReference type="ARBA" id="ARBA00010519"/>
    </source>
</evidence>
<feature type="transmembrane region" description="Helical" evidence="8">
    <location>
        <begin position="31"/>
        <end position="53"/>
    </location>
</feature>
<keyword evidence="7 8" id="KW-0472">Membrane</keyword>
<comment type="function">
    <text evidence="8">NDH-1 shuttles electrons from NADH, via FMN and iron-sulfur (Fe-S) centers, to quinones in the respiratory chain. The immediate electron acceptor for the enzyme in this species is believed to be ubiquinone. Couples the redox reaction to proton translocation (for every two electrons transferred, four hydrogen ions are translocated across the cytoplasmic membrane), and thus conserves the redox energy in a proton gradient.</text>
</comment>
<dbReference type="NCBIfam" id="NF004323">
    <property type="entry name" value="PRK05715.1-5"/>
    <property type="match status" value="1"/>
</dbReference>
<dbReference type="Proteomes" id="UP000236173">
    <property type="component" value="Unassembled WGS sequence"/>
</dbReference>
<dbReference type="GO" id="GO:0030964">
    <property type="term" value="C:NADH dehydrogenase complex"/>
    <property type="evidence" value="ECO:0007669"/>
    <property type="project" value="TreeGrafter"/>
</dbReference>
<comment type="catalytic activity">
    <reaction evidence="8">
        <text>a quinone + NADH + 5 H(+)(in) = a quinol + NAD(+) + 4 H(+)(out)</text>
        <dbReference type="Rhea" id="RHEA:57888"/>
        <dbReference type="ChEBI" id="CHEBI:15378"/>
        <dbReference type="ChEBI" id="CHEBI:24646"/>
        <dbReference type="ChEBI" id="CHEBI:57540"/>
        <dbReference type="ChEBI" id="CHEBI:57945"/>
        <dbReference type="ChEBI" id="CHEBI:132124"/>
    </reaction>
</comment>
<keyword evidence="8" id="KW-0830">Ubiquinone</keyword>
<evidence type="ECO:0000256" key="7">
    <source>
        <dbReference type="ARBA" id="ARBA00023136"/>
    </source>
</evidence>
<evidence type="ECO:0000256" key="4">
    <source>
        <dbReference type="ARBA" id="ARBA00022692"/>
    </source>
</evidence>
<protein>
    <recommendedName>
        <fullName evidence="8">NADH-quinone oxidoreductase subunit K</fullName>
        <ecNumber evidence="8">7.1.1.-</ecNumber>
    </recommendedName>
    <alternativeName>
        <fullName evidence="8">NADH dehydrogenase I subunit K</fullName>
    </alternativeName>
    <alternativeName>
        <fullName evidence="8">NDH-1 subunit K</fullName>
    </alternativeName>
</protein>
<dbReference type="InterPro" id="IPR039428">
    <property type="entry name" value="NUOK/Mnh_C1-like"/>
</dbReference>
<dbReference type="InterPro" id="IPR001133">
    <property type="entry name" value="NADH_UbQ_OxRdtase_chain4L/K"/>
</dbReference>
<keyword evidence="8" id="KW-1278">Translocase</keyword>
<proteinExistence type="inferred from homology"/>
<evidence type="ECO:0000313" key="10">
    <source>
        <dbReference type="Proteomes" id="UP000236173"/>
    </source>
</evidence>
<dbReference type="GO" id="GO:0005886">
    <property type="term" value="C:plasma membrane"/>
    <property type="evidence" value="ECO:0007669"/>
    <property type="project" value="UniProtKB-SubCell"/>
</dbReference>
<dbReference type="GO" id="GO:0042773">
    <property type="term" value="P:ATP synthesis coupled electron transport"/>
    <property type="evidence" value="ECO:0007669"/>
    <property type="project" value="InterPro"/>
</dbReference>
<keyword evidence="9" id="KW-0560">Oxidoreductase</keyword>
<accession>A0A2H5XGF1</accession>
<dbReference type="PANTHER" id="PTHR11434">
    <property type="entry name" value="NADH-UBIQUINONE OXIDOREDUCTASE SUBUNIT ND4L"/>
    <property type="match status" value="1"/>
</dbReference>
<evidence type="ECO:0000256" key="6">
    <source>
        <dbReference type="ARBA" id="ARBA00022989"/>
    </source>
</evidence>
<comment type="similarity">
    <text evidence="2 8">Belongs to the complex I subunit 4L family.</text>
</comment>
<evidence type="ECO:0000256" key="3">
    <source>
        <dbReference type="ARBA" id="ARBA00022448"/>
    </source>
</evidence>
<dbReference type="Gene3D" id="1.10.287.3510">
    <property type="match status" value="1"/>
</dbReference>
<name>A0A2H5XGF1_9BACT</name>
<evidence type="ECO:0000256" key="8">
    <source>
        <dbReference type="HAMAP-Rule" id="MF_01456"/>
    </source>
</evidence>
<comment type="caution">
    <text evidence="9">The sequence shown here is derived from an EMBL/GenBank/DDBJ whole genome shotgun (WGS) entry which is preliminary data.</text>
</comment>
<feature type="transmembrane region" description="Helical" evidence="8">
    <location>
        <begin position="6"/>
        <end position="24"/>
    </location>
</feature>
<feature type="transmembrane region" description="Helical" evidence="8">
    <location>
        <begin position="65"/>
        <end position="89"/>
    </location>
</feature>
<keyword evidence="8" id="KW-1003">Cell membrane</keyword>
<comment type="subcellular location">
    <subcellularLocation>
        <location evidence="8">Cell membrane</location>
        <topology evidence="8">Multi-pass membrane protein</topology>
    </subcellularLocation>
    <subcellularLocation>
        <location evidence="1">Membrane</location>
        <topology evidence="1">Multi-pass membrane protein</topology>
    </subcellularLocation>
</comment>
<dbReference type="GO" id="GO:0048038">
    <property type="term" value="F:quinone binding"/>
    <property type="evidence" value="ECO:0007669"/>
    <property type="project" value="UniProtKB-KW"/>
</dbReference>
<dbReference type="HAMAP" id="MF_01456">
    <property type="entry name" value="NDH1_NuoK"/>
    <property type="match status" value="1"/>
</dbReference>
<sequence>MAITLTHYFVLSAILFAIGVYGVLTRRNAIALLMGIELMLNAVNINLVAMNRFLQPDWRIVTGQIFAGFIIVLAAAEAAVGFALVIAIYRNLDRINVDEVNILKW</sequence>
<keyword evidence="4 8" id="KW-0812">Transmembrane</keyword>
<dbReference type="FunFam" id="1.10.287.3510:FF:000001">
    <property type="entry name" value="NADH-quinone oxidoreductase subunit K"/>
    <property type="match status" value="1"/>
</dbReference>
<keyword evidence="3 8" id="KW-0813">Transport</keyword>
<dbReference type="GO" id="GO:0050136">
    <property type="term" value="F:NADH dehydrogenase (quinone) (non-electrogenic) activity"/>
    <property type="evidence" value="ECO:0007669"/>
    <property type="project" value="UniProtKB-UniRule"/>
</dbReference>
<dbReference type="Pfam" id="PF00420">
    <property type="entry name" value="Oxidored_q2"/>
    <property type="match status" value="1"/>
</dbReference>